<dbReference type="InterPro" id="IPR005552">
    <property type="entry name" value="Scramblase"/>
</dbReference>
<keyword evidence="2" id="KW-1185">Reference proteome</keyword>
<organism evidence="1 2">
    <name type="scientific">Pedobacter alpinus</name>
    <dbReference type="NCBI Taxonomy" id="1590643"/>
    <lineage>
        <taxon>Bacteria</taxon>
        <taxon>Pseudomonadati</taxon>
        <taxon>Bacteroidota</taxon>
        <taxon>Sphingobacteriia</taxon>
        <taxon>Sphingobacteriales</taxon>
        <taxon>Sphingobacteriaceae</taxon>
        <taxon>Pedobacter</taxon>
    </lineage>
</organism>
<dbReference type="Proteomes" id="UP001597546">
    <property type="component" value="Unassembled WGS sequence"/>
</dbReference>
<sequence>MNPILNKNLFFVKEHRGIFKASNNYDIFDPNSQEMILLCREQNLGFFSKILRFTDYKRMTPFDIEITTPQGESILRVKRGVSIFVSTVEVFDEREKLIGKFKQKFFSIGGKFDILDLDDRVVCTLKGKWTSWDFKFIQDNTELAHVSKKWAGIGRELFTSADNYMLNINQSVPENDPNRLLILAAVMCIDMVLKERF</sequence>
<dbReference type="PANTHER" id="PTHR23248">
    <property type="entry name" value="PHOSPHOLIPID SCRAMBLASE-RELATED"/>
    <property type="match status" value="1"/>
</dbReference>
<protein>
    <submittedName>
        <fullName evidence="1">Phospholipid scramblase-related protein</fullName>
    </submittedName>
</protein>
<evidence type="ECO:0000313" key="1">
    <source>
        <dbReference type="EMBL" id="MFD2733384.1"/>
    </source>
</evidence>
<gene>
    <name evidence="1" type="ORF">ACFSSE_16865</name>
</gene>
<dbReference type="PANTHER" id="PTHR23248:SF9">
    <property type="entry name" value="PHOSPHOLIPID SCRAMBLASE"/>
    <property type="match status" value="1"/>
</dbReference>
<evidence type="ECO:0000313" key="2">
    <source>
        <dbReference type="Proteomes" id="UP001597546"/>
    </source>
</evidence>
<dbReference type="Gene3D" id="2.40.160.200">
    <property type="entry name" value="LURP1-related"/>
    <property type="match status" value="1"/>
</dbReference>
<accession>A0ABW5TW80</accession>
<reference evidence="2" key="1">
    <citation type="journal article" date="2019" name="Int. J. Syst. Evol. Microbiol.">
        <title>The Global Catalogue of Microorganisms (GCM) 10K type strain sequencing project: providing services to taxonomists for standard genome sequencing and annotation.</title>
        <authorList>
            <consortium name="The Broad Institute Genomics Platform"/>
            <consortium name="The Broad Institute Genome Sequencing Center for Infectious Disease"/>
            <person name="Wu L."/>
            <person name="Ma J."/>
        </authorList>
    </citation>
    <scope>NUCLEOTIDE SEQUENCE [LARGE SCALE GENOMIC DNA]</scope>
    <source>
        <strain evidence="2">KCTC 42456</strain>
    </source>
</reference>
<name>A0ABW5TW80_9SPHI</name>
<proteinExistence type="predicted"/>
<dbReference type="InterPro" id="IPR038595">
    <property type="entry name" value="LOR_sf"/>
</dbReference>
<dbReference type="RefSeq" id="WP_379044330.1">
    <property type="nucleotide sequence ID" value="NZ_JBHSKW010000039.1"/>
</dbReference>
<dbReference type="InterPro" id="IPR025659">
    <property type="entry name" value="Tubby-like_C"/>
</dbReference>
<comment type="caution">
    <text evidence="1">The sequence shown here is derived from an EMBL/GenBank/DDBJ whole genome shotgun (WGS) entry which is preliminary data.</text>
</comment>
<dbReference type="EMBL" id="JBHULV010000053">
    <property type="protein sequence ID" value="MFD2733384.1"/>
    <property type="molecule type" value="Genomic_DNA"/>
</dbReference>
<dbReference type="SUPFAM" id="SSF54518">
    <property type="entry name" value="Tubby C-terminal domain-like"/>
    <property type="match status" value="1"/>
</dbReference>
<dbReference type="Pfam" id="PF03803">
    <property type="entry name" value="Scramblase"/>
    <property type="match status" value="1"/>
</dbReference>